<dbReference type="GO" id="GO:0004672">
    <property type="term" value="F:protein kinase activity"/>
    <property type="evidence" value="ECO:0007669"/>
    <property type="project" value="InterPro"/>
</dbReference>
<dbReference type="PROSITE" id="PS50195">
    <property type="entry name" value="PX"/>
    <property type="match status" value="1"/>
</dbReference>
<feature type="domain" description="Protein kinase" evidence="2">
    <location>
        <begin position="288"/>
        <end position="647"/>
    </location>
</feature>
<dbReference type="PANTHER" id="PTHR15508">
    <property type="entry name" value="RIBOSOMAL PROTEIN S6 KINASE"/>
    <property type="match status" value="1"/>
</dbReference>
<dbReference type="GO" id="GO:0035091">
    <property type="term" value="F:phosphatidylinositol binding"/>
    <property type="evidence" value="ECO:0007669"/>
    <property type="project" value="InterPro"/>
</dbReference>
<dbReference type="InterPro" id="IPR007330">
    <property type="entry name" value="MIT_dom"/>
</dbReference>
<protein>
    <recommendedName>
        <fullName evidence="6">Ribosomal protein S6 kinase delta-1</fullName>
    </recommendedName>
</protein>
<organism evidence="4 5">
    <name type="scientific">Manduca sexta</name>
    <name type="common">Tobacco hawkmoth</name>
    <name type="synonym">Tobacco hornworm</name>
    <dbReference type="NCBI Taxonomy" id="7130"/>
    <lineage>
        <taxon>Eukaryota</taxon>
        <taxon>Metazoa</taxon>
        <taxon>Ecdysozoa</taxon>
        <taxon>Arthropoda</taxon>
        <taxon>Hexapoda</taxon>
        <taxon>Insecta</taxon>
        <taxon>Pterygota</taxon>
        <taxon>Neoptera</taxon>
        <taxon>Endopterygota</taxon>
        <taxon>Lepidoptera</taxon>
        <taxon>Glossata</taxon>
        <taxon>Ditrysia</taxon>
        <taxon>Bombycoidea</taxon>
        <taxon>Sphingidae</taxon>
        <taxon>Sphinginae</taxon>
        <taxon>Sphingini</taxon>
        <taxon>Manduca</taxon>
    </lineage>
</organism>
<sequence length="663" mass="74020">MRSLHAGLHLRGTFPTLPNYSYFKRFQREVIEERARTIKALLEFVAEHRLLFTSTDFVNFLQTGYPEPETPPRGVIAAIRSSLHLPLHDAPPLEYQTDDDDVPPEQSNAMAKDEVDFISQIPIYGAADVEIRQSPNKPKVSDSFESLNSLGSIDSDLYEELSKVNIDKPRVLPDLINFDAPSTSRFEDYHTMRSEGDAESVSSQNFEPACAWAGWLQAAARGAAERDHARAFHCYKAAIELMLHAAQAEPDPQRRAFIKEQTNKYLSLAEAIYKEHLCTEEQEQNVTYRVLGVLGASVMLVLHRHLNACYAMKVVRKIPNNLTEFDEYFLQRTNETREPILPTDIPYMVTLHAYMETNNLLFLILSYAPGEKLFDYIKRYIRTAPDTPKNHPSADVRNENVPEKTDTDIPDTPVRESINNNSHDDVTELLLNSQKLLKNVDKALSGPCDDLECVGAGEAPGETSDRNENEDAVASQTPLPRRVVPAAAVRQWAAEILLAVDSLHHTGLVCGDLSPSDVLLGSGGQAVLTYMLRHPSPGVWEARAARLRGRCAAHVAPEARAGVAGVAGVGPEALTPAADWWSYGALLYALLCGKPLCYYHRSGFTSHTILHIPEGLSVEEESILTQLLTYEPSERPSVEDIKQHPYFKQVDWTAVYNAWTPPD</sequence>
<gene>
    <name evidence="4" type="ORF">O3G_MSEX010856</name>
</gene>
<dbReference type="PROSITE" id="PS50011">
    <property type="entry name" value="PROTEIN_KINASE_DOM"/>
    <property type="match status" value="1"/>
</dbReference>
<dbReference type="InterPro" id="IPR000719">
    <property type="entry name" value="Prot_kinase_dom"/>
</dbReference>
<evidence type="ECO:0000259" key="2">
    <source>
        <dbReference type="PROSITE" id="PS50011"/>
    </source>
</evidence>
<evidence type="ECO:0000256" key="1">
    <source>
        <dbReference type="SAM" id="MobiDB-lite"/>
    </source>
</evidence>
<dbReference type="Pfam" id="PF04212">
    <property type="entry name" value="MIT"/>
    <property type="match status" value="1"/>
</dbReference>
<dbReference type="PANTHER" id="PTHR15508:SF8">
    <property type="entry name" value="LD24550P"/>
    <property type="match status" value="1"/>
</dbReference>
<evidence type="ECO:0000259" key="3">
    <source>
        <dbReference type="PROSITE" id="PS50195"/>
    </source>
</evidence>
<feature type="region of interest" description="Disordered" evidence="1">
    <location>
        <begin position="455"/>
        <end position="476"/>
    </location>
</feature>
<reference evidence="4" key="1">
    <citation type="journal article" date="2016" name="Insect Biochem. Mol. Biol.">
        <title>Multifaceted biological insights from a draft genome sequence of the tobacco hornworm moth, Manduca sexta.</title>
        <authorList>
            <person name="Kanost M.R."/>
            <person name="Arrese E.L."/>
            <person name="Cao X."/>
            <person name="Chen Y.R."/>
            <person name="Chellapilla S."/>
            <person name="Goldsmith M.R."/>
            <person name="Grosse-Wilde E."/>
            <person name="Heckel D.G."/>
            <person name="Herndon N."/>
            <person name="Jiang H."/>
            <person name="Papanicolaou A."/>
            <person name="Qu J."/>
            <person name="Soulages J.L."/>
            <person name="Vogel H."/>
            <person name="Walters J."/>
            <person name="Waterhouse R.M."/>
            <person name="Ahn S.J."/>
            <person name="Almeida F.C."/>
            <person name="An C."/>
            <person name="Aqrawi P."/>
            <person name="Bretschneider A."/>
            <person name="Bryant W.B."/>
            <person name="Bucks S."/>
            <person name="Chao H."/>
            <person name="Chevignon G."/>
            <person name="Christen J.M."/>
            <person name="Clarke D.F."/>
            <person name="Dittmer N.T."/>
            <person name="Ferguson L.C.F."/>
            <person name="Garavelou S."/>
            <person name="Gordon K.H.J."/>
            <person name="Gunaratna R.T."/>
            <person name="Han Y."/>
            <person name="Hauser F."/>
            <person name="He Y."/>
            <person name="Heidel-Fischer H."/>
            <person name="Hirsh A."/>
            <person name="Hu Y."/>
            <person name="Jiang H."/>
            <person name="Kalra D."/>
            <person name="Klinner C."/>
            <person name="Konig C."/>
            <person name="Kovar C."/>
            <person name="Kroll A.R."/>
            <person name="Kuwar S.S."/>
            <person name="Lee S.L."/>
            <person name="Lehman R."/>
            <person name="Li K."/>
            <person name="Li Z."/>
            <person name="Liang H."/>
            <person name="Lovelace S."/>
            <person name="Lu Z."/>
            <person name="Mansfield J.H."/>
            <person name="McCulloch K.J."/>
            <person name="Mathew T."/>
            <person name="Morton B."/>
            <person name="Muzny D.M."/>
            <person name="Neunemann D."/>
            <person name="Ongeri F."/>
            <person name="Pauchet Y."/>
            <person name="Pu L.L."/>
            <person name="Pyrousis I."/>
            <person name="Rao X.J."/>
            <person name="Redding A."/>
            <person name="Roesel C."/>
            <person name="Sanchez-Gracia A."/>
            <person name="Schaack S."/>
            <person name="Shukla A."/>
            <person name="Tetreau G."/>
            <person name="Wang Y."/>
            <person name="Xiong G.H."/>
            <person name="Traut W."/>
            <person name="Walsh T.K."/>
            <person name="Worley K.C."/>
            <person name="Wu D."/>
            <person name="Wu W."/>
            <person name="Wu Y.Q."/>
            <person name="Zhang X."/>
            <person name="Zou Z."/>
            <person name="Zucker H."/>
            <person name="Briscoe A.D."/>
            <person name="Burmester T."/>
            <person name="Clem R.J."/>
            <person name="Feyereisen R."/>
            <person name="Grimmelikhuijzen C.J.P."/>
            <person name="Hamodrakas S.J."/>
            <person name="Hansson B.S."/>
            <person name="Huguet E."/>
            <person name="Jermiin L.S."/>
            <person name="Lan Q."/>
            <person name="Lehman H.K."/>
            <person name="Lorenzen M."/>
            <person name="Merzendorfer H."/>
            <person name="Michalopoulos I."/>
            <person name="Morton D.B."/>
            <person name="Muthukrishnan S."/>
            <person name="Oakeshott J.G."/>
            <person name="Palmer W."/>
            <person name="Park Y."/>
            <person name="Passarelli A.L."/>
            <person name="Rozas J."/>
            <person name="Schwartz L.M."/>
            <person name="Smith W."/>
            <person name="Southgate A."/>
            <person name="Vilcinskas A."/>
            <person name="Vogt R."/>
            <person name="Wang P."/>
            <person name="Werren J."/>
            <person name="Yu X.Q."/>
            <person name="Zhou J.J."/>
            <person name="Brown S.J."/>
            <person name="Scherer S.E."/>
            <person name="Richards S."/>
            <person name="Blissard G.W."/>
        </authorList>
    </citation>
    <scope>NUCLEOTIDE SEQUENCE</scope>
</reference>
<dbReference type="GO" id="GO:0005524">
    <property type="term" value="F:ATP binding"/>
    <property type="evidence" value="ECO:0007669"/>
    <property type="project" value="InterPro"/>
</dbReference>
<evidence type="ECO:0000313" key="4">
    <source>
        <dbReference type="EMBL" id="KAG6458429.1"/>
    </source>
</evidence>
<accession>A0A921ZIE3</accession>
<dbReference type="SMART" id="SM00220">
    <property type="entry name" value="S_TKc"/>
    <property type="match status" value="1"/>
</dbReference>
<dbReference type="InterPro" id="IPR051866">
    <property type="entry name" value="Intracell_Sig-Traffick_Protein"/>
</dbReference>
<feature type="compositionally biased region" description="Basic and acidic residues" evidence="1">
    <location>
        <begin position="388"/>
        <end position="407"/>
    </location>
</feature>
<dbReference type="Proteomes" id="UP000791440">
    <property type="component" value="Unassembled WGS sequence"/>
</dbReference>
<name>A0A921ZIE3_MANSE</name>
<evidence type="ECO:0000313" key="5">
    <source>
        <dbReference type="Proteomes" id="UP000791440"/>
    </source>
</evidence>
<proteinExistence type="predicted"/>
<dbReference type="Pfam" id="PF00069">
    <property type="entry name" value="Pkinase"/>
    <property type="match status" value="1"/>
</dbReference>
<dbReference type="EMBL" id="JH668582">
    <property type="protein sequence ID" value="KAG6458429.1"/>
    <property type="molecule type" value="Genomic_DNA"/>
</dbReference>
<evidence type="ECO:0008006" key="6">
    <source>
        <dbReference type="Google" id="ProtNLM"/>
    </source>
</evidence>
<dbReference type="AlphaFoldDB" id="A0A921ZIE3"/>
<keyword evidence="5" id="KW-1185">Reference proteome</keyword>
<dbReference type="Pfam" id="PF00787">
    <property type="entry name" value="PX"/>
    <property type="match status" value="1"/>
</dbReference>
<comment type="caution">
    <text evidence="4">The sequence shown here is derived from an EMBL/GenBank/DDBJ whole genome shotgun (WGS) entry which is preliminary data.</text>
</comment>
<dbReference type="InterPro" id="IPR001683">
    <property type="entry name" value="PX_dom"/>
</dbReference>
<reference evidence="4" key="2">
    <citation type="submission" date="2020-12" db="EMBL/GenBank/DDBJ databases">
        <authorList>
            <person name="Kanost M."/>
        </authorList>
    </citation>
    <scope>NUCLEOTIDE SEQUENCE</scope>
</reference>
<feature type="domain" description="PX" evidence="3">
    <location>
        <begin position="1"/>
        <end position="68"/>
    </location>
</feature>
<feature type="region of interest" description="Disordered" evidence="1">
    <location>
        <begin position="385"/>
        <end position="421"/>
    </location>
</feature>